<reference evidence="2" key="1">
    <citation type="submission" date="2014-11" db="EMBL/GenBank/DDBJ databases">
        <authorList>
            <person name="Otto D Thomas"/>
            <person name="Naeem Raeece"/>
        </authorList>
    </citation>
    <scope>NUCLEOTIDE SEQUENCE</scope>
</reference>
<sequence length="79" mass="7910">MSHNPTGLNGKKEAFVFRAGCRSLSTPSGTRGNTVAYWTPSSSVAGEPSECAESGPASSSASSPANAVSRCREGSTASA</sequence>
<name>A0A0G4I2Y6_9ALVE</name>
<evidence type="ECO:0000313" key="2">
    <source>
        <dbReference type="EMBL" id="CEM51292.1"/>
    </source>
</evidence>
<feature type="compositionally biased region" description="Low complexity" evidence="1">
    <location>
        <begin position="47"/>
        <end position="69"/>
    </location>
</feature>
<dbReference type="AlphaFoldDB" id="A0A0G4I2Y6"/>
<dbReference type="VEuPathDB" id="CryptoDB:Cvel_10527"/>
<accession>A0A0G4I2Y6</accession>
<proteinExistence type="predicted"/>
<dbReference type="EMBL" id="CDMZ01004903">
    <property type="protein sequence ID" value="CEM51292.1"/>
    <property type="molecule type" value="Genomic_DNA"/>
</dbReference>
<organism evidence="2">
    <name type="scientific">Chromera velia CCMP2878</name>
    <dbReference type="NCBI Taxonomy" id="1169474"/>
    <lineage>
        <taxon>Eukaryota</taxon>
        <taxon>Sar</taxon>
        <taxon>Alveolata</taxon>
        <taxon>Colpodellida</taxon>
        <taxon>Chromeraceae</taxon>
        <taxon>Chromera</taxon>
    </lineage>
</organism>
<protein>
    <submittedName>
        <fullName evidence="2">Uncharacterized protein</fullName>
    </submittedName>
</protein>
<evidence type="ECO:0000256" key="1">
    <source>
        <dbReference type="SAM" id="MobiDB-lite"/>
    </source>
</evidence>
<feature type="region of interest" description="Disordered" evidence="1">
    <location>
        <begin position="40"/>
        <end position="79"/>
    </location>
</feature>
<gene>
    <name evidence="2" type="ORF">Cvel_10527</name>
</gene>